<keyword evidence="3" id="KW-1185">Reference proteome</keyword>
<dbReference type="EMBL" id="ML119129">
    <property type="protein sequence ID" value="RPB12370.1"/>
    <property type="molecule type" value="Genomic_DNA"/>
</dbReference>
<dbReference type="OrthoDB" id="10335541at2759"/>
<name>A0A3N4KPE5_9PEZI</name>
<protein>
    <submittedName>
        <fullName evidence="2">Uncharacterized protein</fullName>
    </submittedName>
</protein>
<sequence>MATQLSVTFSPLSNPFTVSSAQGSKAVRQNNPTTPAMSFSSQDEPVELSARAPDEATENPNELEAFLALSITSIDDPTGPGMFDDEASYSPEVAEYPANENYDGTPKPTEAKADEETFNDTPVGTETPPLFAPGATLRRQRHRRVVTKDWRDFIATVEQKEDGTLVVPGKEGLEMPLMCHSCGAELEDDEPHCQI</sequence>
<proteinExistence type="predicted"/>
<evidence type="ECO:0000256" key="1">
    <source>
        <dbReference type="SAM" id="MobiDB-lite"/>
    </source>
</evidence>
<accession>A0A3N4KPE5</accession>
<dbReference type="AlphaFoldDB" id="A0A3N4KPE5"/>
<feature type="region of interest" description="Disordered" evidence="1">
    <location>
        <begin position="1"/>
        <end position="58"/>
    </location>
</feature>
<dbReference type="InParanoid" id="A0A3N4KPE5"/>
<evidence type="ECO:0000313" key="2">
    <source>
        <dbReference type="EMBL" id="RPB12370.1"/>
    </source>
</evidence>
<gene>
    <name evidence="2" type="ORF">P167DRAFT_545600</name>
</gene>
<evidence type="ECO:0000313" key="3">
    <source>
        <dbReference type="Proteomes" id="UP000277580"/>
    </source>
</evidence>
<feature type="compositionally biased region" description="Polar residues" evidence="1">
    <location>
        <begin position="1"/>
        <end position="43"/>
    </location>
</feature>
<dbReference type="Proteomes" id="UP000277580">
    <property type="component" value="Unassembled WGS sequence"/>
</dbReference>
<reference evidence="2 3" key="1">
    <citation type="journal article" date="2018" name="Nat. Ecol. Evol.">
        <title>Pezizomycetes genomes reveal the molecular basis of ectomycorrhizal truffle lifestyle.</title>
        <authorList>
            <person name="Murat C."/>
            <person name="Payen T."/>
            <person name="Noel B."/>
            <person name="Kuo A."/>
            <person name="Morin E."/>
            <person name="Chen J."/>
            <person name="Kohler A."/>
            <person name="Krizsan K."/>
            <person name="Balestrini R."/>
            <person name="Da Silva C."/>
            <person name="Montanini B."/>
            <person name="Hainaut M."/>
            <person name="Levati E."/>
            <person name="Barry K.W."/>
            <person name="Belfiori B."/>
            <person name="Cichocki N."/>
            <person name="Clum A."/>
            <person name="Dockter R.B."/>
            <person name="Fauchery L."/>
            <person name="Guy J."/>
            <person name="Iotti M."/>
            <person name="Le Tacon F."/>
            <person name="Lindquist E.A."/>
            <person name="Lipzen A."/>
            <person name="Malagnac F."/>
            <person name="Mello A."/>
            <person name="Molinier V."/>
            <person name="Miyauchi S."/>
            <person name="Poulain J."/>
            <person name="Riccioni C."/>
            <person name="Rubini A."/>
            <person name="Sitrit Y."/>
            <person name="Splivallo R."/>
            <person name="Traeger S."/>
            <person name="Wang M."/>
            <person name="Zifcakova L."/>
            <person name="Wipf D."/>
            <person name="Zambonelli A."/>
            <person name="Paolocci F."/>
            <person name="Nowrousian M."/>
            <person name="Ottonello S."/>
            <person name="Baldrian P."/>
            <person name="Spatafora J.W."/>
            <person name="Henrissat B."/>
            <person name="Nagy L.G."/>
            <person name="Aury J.M."/>
            <person name="Wincker P."/>
            <person name="Grigoriev I.V."/>
            <person name="Bonfante P."/>
            <person name="Martin F.M."/>
        </authorList>
    </citation>
    <scope>NUCLEOTIDE SEQUENCE [LARGE SCALE GENOMIC DNA]</scope>
    <source>
        <strain evidence="2 3">CCBAS932</strain>
    </source>
</reference>
<organism evidence="2 3">
    <name type="scientific">Morchella conica CCBAS932</name>
    <dbReference type="NCBI Taxonomy" id="1392247"/>
    <lineage>
        <taxon>Eukaryota</taxon>
        <taxon>Fungi</taxon>
        <taxon>Dikarya</taxon>
        <taxon>Ascomycota</taxon>
        <taxon>Pezizomycotina</taxon>
        <taxon>Pezizomycetes</taxon>
        <taxon>Pezizales</taxon>
        <taxon>Morchellaceae</taxon>
        <taxon>Morchella</taxon>
    </lineage>
</organism>